<dbReference type="InterPro" id="IPR053149">
    <property type="entry name" value="TPK"/>
</dbReference>
<keyword evidence="3 7" id="KW-0418">Kinase</keyword>
<dbReference type="CDD" id="cd07995">
    <property type="entry name" value="TPK"/>
    <property type="match status" value="1"/>
</dbReference>
<gene>
    <name evidence="7" type="ORF">FD01_GL001293</name>
</gene>
<dbReference type="SMART" id="SM00983">
    <property type="entry name" value="TPK_B1_binding"/>
    <property type="match status" value="1"/>
</dbReference>
<dbReference type="NCBIfam" id="TIGR01378">
    <property type="entry name" value="thi_PPkinase"/>
    <property type="match status" value="1"/>
</dbReference>
<evidence type="ECO:0000313" key="8">
    <source>
        <dbReference type="Proteomes" id="UP000051790"/>
    </source>
</evidence>
<dbReference type="EMBL" id="AZEU01000018">
    <property type="protein sequence ID" value="KRL53190.1"/>
    <property type="molecule type" value="Genomic_DNA"/>
</dbReference>
<evidence type="ECO:0000256" key="5">
    <source>
        <dbReference type="NCBIfam" id="TIGR01378"/>
    </source>
</evidence>
<dbReference type="GO" id="GO:0016301">
    <property type="term" value="F:kinase activity"/>
    <property type="evidence" value="ECO:0007669"/>
    <property type="project" value="UniProtKB-KW"/>
</dbReference>
<keyword evidence="4" id="KW-0067">ATP-binding</keyword>
<dbReference type="Pfam" id="PF04263">
    <property type="entry name" value="TPK_catalytic"/>
    <property type="match status" value="1"/>
</dbReference>
<dbReference type="InterPro" id="IPR006282">
    <property type="entry name" value="Thi_PPkinase"/>
</dbReference>
<dbReference type="AlphaFoldDB" id="A0A0R1R864"/>
<dbReference type="Proteomes" id="UP000051790">
    <property type="component" value="Unassembled WGS sequence"/>
</dbReference>
<sequence length="221" mass="24608">MTRLNLLVGGPQSQYPSDWKKLPGAWVGVDRGTLHLLEAGITPLFAVGDFDSLTTPEHQLVVNQVAEIHAKADMDETDTDMAVRLAFVEHQATEICLVGATGGRIDHFLSNLFMPTQPRFATYTNHITMIDAENFIQFYQPGHYQLTALPDYRYLGIVPLTAVTHLEIQGAKYPLHDWSSAMPFSWASNEFIPGQPTQVSWTTGVVAVIQSRDLRGQQLDN</sequence>
<protein>
    <recommendedName>
        <fullName evidence="5">Thiamine diphosphokinase</fullName>
        <ecNumber evidence="5">2.7.6.2</ecNumber>
    </recommendedName>
</protein>
<dbReference type="InterPro" id="IPR036759">
    <property type="entry name" value="TPK_catalytic_sf"/>
</dbReference>
<evidence type="ECO:0000256" key="3">
    <source>
        <dbReference type="ARBA" id="ARBA00022777"/>
    </source>
</evidence>
<evidence type="ECO:0000256" key="2">
    <source>
        <dbReference type="ARBA" id="ARBA00022741"/>
    </source>
</evidence>
<dbReference type="PANTHER" id="PTHR41299">
    <property type="entry name" value="THIAMINE PYROPHOSPHOKINASE"/>
    <property type="match status" value="1"/>
</dbReference>
<keyword evidence="2" id="KW-0547">Nucleotide-binding</keyword>
<reference evidence="7 8" key="1">
    <citation type="journal article" date="2015" name="Genome Announc.">
        <title>Expanding the biotechnology potential of lactobacilli through comparative genomics of 213 strains and associated genera.</title>
        <authorList>
            <person name="Sun Z."/>
            <person name="Harris H.M."/>
            <person name="McCann A."/>
            <person name="Guo C."/>
            <person name="Argimon S."/>
            <person name="Zhang W."/>
            <person name="Yang X."/>
            <person name="Jeffery I.B."/>
            <person name="Cooney J.C."/>
            <person name="Kagawa T.F."/>
            <person name="Liu W."/>
            <person name="Song Y."/>
            <person name="Salvetti E."/>
            <person name="Wrobel A."/>
            <person name="Rasinkangas P."/>
            <person name="Parkhill J."/>
            <person name="Rea M.C."/>
            <person name="O'Sullivan O."/>
            <person name="Ritari J."/>
            <person name="Douillard F.P."/>
            <person name="Paul Ross R."/>
            <person name="Yang R."/>
            <person name="Briner A.E."/>
            <person name="Felis G.E."/>
            <person name="de Vos W.M."/>
            <person name="Barrangou R."/>
            <person name="Klaenhammer T.R."/>
            <person name="Caufield P.W."/>
            <person name="Cui Y."/>
            <person name="Zhang H."/>
            <person name="O'Toole P.W."/>
        </authorList>
    </citation>
    <scope>NUCLEOTIDE SEQUENCE [LARGE SCALE GENOMIC DNA]</scope>
    <source>
        <strain evidence="7 8">DSM 13343</strain>
    </source>
</reference>
<evidence type="ECO:0000256" key="4">
    <source>
        <dbReference type="ARBA" id="ARBA00022840"/>
    </source>
</evidence>
<dbReference type="InterPro" id="IPR007373">
    <property type="entry name" value="Thiamin_PyroPKinase_B1-bd"/>
</dbReference>
<evidence type="ECO:0000259" key="6">
    <source>
        <dbReference type="SMART" id="SM00983"/>
    </source>
</evidence>
<dbReference type="GO" id="GO:0030975">
    <property type="term" value="F:thiamine binding"/>
    <property type="evidence" value="ECO:0007669"/>
    <property type="project" value="InterPro"/>
</dbReference>
<comment type="caution">
    <text evidence="7">The sequence shown here is derived from an EMBL/GenBank/DDBJ whole genome shotgun (WGS) entry which is preliminary data.</text>
</comment>
<dbReference type="GO" id="GO:0009229">
    <property type="term" value="P:thiamine diphosphate biosynthetic process"/>
    <property type="evidence" value="ECO:0007669"/>
    <property type="project" value="InterPro"/>
</dbReference>
<keyword evidence="8" id="KW-1185">Reference proteome</keyword>
<dbReference type="InterPro" id="IPR036371">
    <property type="entry name" value="TPK_B1-bd_sf"/>
</dbReference>
<keyword evidence="1" id="KW-0808">Transferase</keyword>
<proteinExistence type="predicted"/>
<name>A0A0R1R864_9LACO</name>
<feature type="domain" description="Thiamin pyrophosphokinase thiamin-binding" evidence="6">
    <location>
        <begin position="142"/>
        <end position="207"/>
    </location>
</feature>
<dbReference type="InterPro" id="IPR007371">
    <property type="entry name" value="TPK_catalytic"/>
</dbReference>
<dbReference type="OrthoDB" id="9804377at2"/>
<evidence type="ECO:0000256" key="1">
    <source>
        <dbReference type="ARBA" id="ARBA00022679"/>
    </source>
</evidence>
<dbReference type="PATRIC" id="fig|1423769.4.peg.1393"/>
<accession>A0A0R1R864</accession>
<dbReference type="Gene3D" id="3.40.50.10240">
    <property type="entry name" value="Thiamin pyrophosphokinase, catalytic domain"/>
    <property type="match status" value="1"/>
</dbReference>
<dbReference type="RefSeq" id="WP_056962299.1">
    <property type="nucleotide sequence ID" value="NZ_AZEU01000018.1"/>
</dbReference>
<dbReference type="GO" id="GO:0005524">
    <property type="term" value="F:ATP binding"/>
    <property type="evidence" value="ECO:0007669"/>
    <property type="project" value="UniProtKB-KW"/>
</dbReference>
<dbReference type="EC" id="2.7.6.2" evidence="5"/>
<dbReference type="GO" id="GO:0006772">
    <property type="term" value="P:thiamine metabolic process"/>
    <property type="evidence" value="ECO:0007669"/>
    <property type="project" value="UniProtKB-UniRule"/>
</dbReference>
<organism evidence="7 8">
    <name type="scientific">Lacticaseibacillus manihotivorans DSM 13343 = JCM 12514</name>
    <dbReference type="NCBI Taxonomy" id="1423769"/>
    <lineage>
        <taxon>Bacteria</taxon>
        <taxon>Bacillati</taxon>
        <taxon>Bacillota</taxon>
        <taxon>Bacilli</taxon>
        <taxon>Lactobacillales</taxon>
        <taxon>Lactobacillaceae</taxon>
        <taxon>Lacticaseibacillus</taxon>
    </lineage>
</organism>
<dbReference type="SUPFAM" id="SSF63862">
    <property type="entry name" value="Thiamin pyrophosphokinase, substrate-binding domain"/>
    <property type="match status" value="1"/>
</dbReference>
<dbReference type="PANTHER" id="PTHR41299:SF1">
    <property type="entry name" value="THIAMINE PYROPHOSPHOKINASE"/>
    <property type="match status" value="1"/>
</dbReference>
<dbReference type="SUPFAM" id="SSF63999">
    <property type="entry name" value="Thiamin pyrophosphokinase, catalytic domain"/>
    <property type="match status" value="1"/>
</dbReference>
<dbReference type="Pfam" id="PF04265">
    <property type="entry name" value="TPK_B1_binding"/>
    <property type="match status" value="1"/>
</dbReference>
<evidence type="ECO:0000313" key="7">
    <source>
        <dbReference type="EMBL" id="KRL53190.1"/>
    </source>
</evidence>
<dbReference type="GO" id="GO:0004788">
    <property type="term" value="F:thiamine diphosphokinase activity"/>
    <property type="evidence" value="ECO:0007669"/>
    <property type="project" value="UniProtKB-UniRule"/>
</dbReference>